<reference evidence="1 2" key="1">
    <citation type="submission" date="2015-03" db="EMBL/GenBank/DDBJ databases">
        <authorList>
            <person name="Murphy D."/>
        </authorList>
    </citation>
    <scope>NUCLEOTIDE SEQUENCE [LARGE SCALE GENOMIC DNA]</scope>
    <source>
        <strain evidence="1 2">D16</strain>
    </source>
</reference>
<accession>A0A0U1CUB7</accession>
<gene>
    <name evidence="1" type="ORF">BN970_00007</name>
</gene>
<evidence type="ECO:0000313" key="2">
    <source>
        <dbReference type="Proteomes" id="UP000182227"/>
    </source>
</evidence>
<dbReference type="EMBL" id="CTEF01000001">
    <property type="protein sequence ID" value="CQD02076.1"/>
    <property type="molecule type" value="Genomic_DNA"/>
</dbReference>
<evidence type="ECO:0000313" key="1">
    <source>
        <dbReference type="EMBL" id="CQD02076.1"/>
    </source>
</evidence>
<organism evidence="1 2">
    <name type="scientific">Mycolicibacterium conceptionense</name>
    <dbReference type="NCBI Taxonomy" id="451644"/>
    <lineage>
        <taxon>Bacteria</taxon>
        <taxon>Bacillati</taxon>
        <taxon>Actinomycetota</taxon>
        <taxon>Actinomycetes</taxon>
        <taxon>Mycobacteriales</taxon>
        <taxon>Mycobacteriaceae</taxon>
        <taxon>Mycolicibacterium</taxon>
    </lineage>
</organism>
<protein>
    <submittedName>
        <fullName evidence="1">Uncharacterized protein</fullName>
    </submittedName>
</protein>
<dbReference type="Proteomes" id="UP000182227">
    <property type="component" value="Unassembled WGS sequence"/>
</dbReference>
<dbReference type="AlphaFoldDB" id="A0A0U1CUB7"/>
<name>A0A0U1CUB7_9MYCO</name>
<sequence>MKTATSPLTGDSLRLEPVTITAEEATQLRHYASRGAWKMPVSQLERDLYAAKGMEPPA</sequence>
<proteinExistence type="predicted"/>